<evidence type="ECO:0000313" key="1">
    <source>
        <dbReference type="EMBL" id="OIT26205.1"/>
    </source>
</evidence>
<dbReference type="AlphaFoldDB" id="A0A1J6K859"/>
<keyword evidence="2" id="KW-1185">Reference proteome</keyword>
<name>A0A1J6K859_NICAT</name>
<evidence type="ECO:0000313" key="2">
    <source>
        <dbReference type="Proteomes" id="UP000187609"/>
    </source>
</evidence>
<gene>
    <name evidence="1" type="ORF">A4A49_39603</name>
</gene>
<dbReference type="Proteomes" id="UP000187609">
    <property type="component" value="Unassembled WGS sequence"/>
</dbReference>
<reference evidence="1" key="1">
    <citation type="submission" date="2016-11" db="EMBL/GenBank/DDBJ databases">
        <title>The genome of Nicotiana attenuata.</title>
        <authorList>
            <person name="Xu S."/>
            <person name="Brockmoeller T."/>
            <person name="Gaquerel E."/>
            <person name="Navarro A."/>
            <person name="Kuhl H."/>
            <person name="Gase K."/>
            <person name="Ling Z."/>
            <person name="Zhou W."/>
            <person name="Kreitzer C."/>
            <person name="Stanke M."/>
            <person name="Tang H."/>
            <person name="Lyons E."/>
            <person name="Pandey P."/>
            <person name="Pandey S.P."/>
            <person name="Timmermann B."/>
            <person name="Baldwin I.T."/>
        </authorList>
    </citation>
    <scope>NUCLEOTIDE SEQUENCE [LARGE SCALE GENOMIC DNA]</scope>
    <source>
        <strain evidence="1">UT</strain>
    </source>
</reference>
<sequence length="86" mass="9626">MDANLELSKQNICSRVLAEMLLLNEYSPVLLKELDNSNFSFETVLKEAKSSAQTLVQSCRFSAAKSVEKQANSVHTIFRTSIDSQQ</sequence>
<protein>
    <submittedName>
        <fullName evidence="1">Uncharacterized protein</fullName>
    </submittedName>
</protein>
<dbReference type="EMBL" id="MJEQ01002934">
    <property type="protein sequence ID" value="OIT26205.1"/>
    <property type="molecule type" value="Genomic_DNA"/>
</dbReference>
<accession>A0A1J6K859</accession>
<dbReference type="Gramene" id="OIT26205">
    <property type="protein sequence ID" value="OIT26205"/>
    <property type="gene ID" value="A4A49_39603"/>
</dbReference>
<organism evidence="1 2">
    <name type="scientific">Nicotiana attenuata</name>
    <name type="common">Coyote tobacco</name>
    <dbReference type="NCBI Taxonomy" id="49451"/>
    <lineage>
        <taxon>Eukaryota</taxon>
        <taxon>Viridiplantae</taxon>
        <taxon>Streptophyta</taxon>
        <taxon>Embryophyta</taxon>
        <taxon>Tracheophyta</taxon>
        <taxon>Spermatophyta</taxon>
        <taxon>Magnoliopsida</taxon>
        <taxon>eudicotyledons</taxon>
        <taxon>Gunneridae</taxon>
        <taxon>Pentapetalae</taxon>
        <taxon>asterids</taxon>
        <taxon>lamiids</taxon>
        <taxon>Solanales</taxon>
        <taxon>Solanaceae</taxon>
        <taxon>Nicotianoideae</taxon>
        <taxon>Nicotianeae</taxon>
        <taxon>Nicotiana</taxon>
    </lineage>
</organism>
<proteinExistence type="predicted"/>
<comment type="caution">
    <text evidence="1">The sequence shown here is derived from an EMBL/GenBank/DDBJ whole genome shotgun (WGS) entry which is preliminary data.</text>
</comment>